<sequence length="69" mass="6403">MTGRPAGAAPAPAVLVVAFVLFLAVVFGASYAAGAAAGPVNPRMHPAPTGAPADGHGGTGDMGGMGGMG</sequence>
<proteinExistence type="predicted"/>
<dbReference type="RefSeq" id="WP_167985206.1">
    <property type="nucleotide sequence ID" value="NZ_JAATEJ010000021.1"/>
</dbReference>
<protein>
    <submittedName>
        <fullName evidence="2">Uncharacterized protein</fullName>
    </submittedName>
</protein>
<keyword evidence="3" id="KW-1185">Reference proteome</keyword>
<feature type="compositionally biased region" description="Gly residues" evidence="1">
    <location>
        <begin position="55"/>
        <end position="69"/>
    </location>
</feature>
<reference evidence="2 3" key="1">
    <citation type="submission" date="2020-03" db="EMBL/GenBank/DDBJ databases">
        <title>WGS of actinomycetes isolated from Thailand.</title>
        <authorList>
            <person name="Thawai C."/>
        </authorList>
    </citation>
    <scope>NUCLEOTIDE SEQUENCE [LARGE SCALE GENOMIC DNA]</scope>
    <source>
        <strain evidence="2 3">PRB2-1</strain>
    </source>
</reference>
<dbReference type="Proteomes" id="UP000734511">
    <property type="component" value="Unassembled WGS sequence"/>
</dbReference>
<accession>A0ABX0ZUP5</accession>
<evidence type="ECO:0000313" key="2">
    <source>
        <dbReference type="EMBL" id="NJP46347.1"/>
    </source>
</evidence>
<organism evidence="2 3">
    <name type="scientific">Actinacidiphila epipremni</name>
    <dbReference type="NCBI Taxonomy" id="2053013"/>
    <lineage>
        <taxon>Bacteria</taxon>
        <taxon>Bacillati</taxon>
        <taxon>Actinomycetota</taxon>
        <taxon>Actinomycetes</taxon>
        <taxon>Kitasatosporales</taxon>
        <taxon>Streptomycetaceae</taxon>
        <taxon>Actinacidiphila</taxon>
    </lineage>
</organism>
<evidence type="ECO:0000256" key="1">
    <source>
        <dbReference type="SAM" id="MobiDB-lite"/>
    </source>
</evidence>
<feature type="region of interest" description="Disordered" evidence="1">
    <location>
        <begin position="41"/>
        <end position="69"/>
    </location>
</feature>
<comment type="caution">
    <text evidence="2">The sequence shown here is derived from an EMBL/GenBank/DDBJ whole genome shotgun (WGS) entry which is preliminary data.</text>
</comment>
<gene>
    <name evidence="2" type="ORF">HCN08_23490</name>
</gene>
<name>A0ABX0ZUP5_9ACTN</name>
<evidence type="ECO:0000313" key="3">
    <source>
        <dbReference type="Proteomes" id="UP000734511"/>
    </source>
</evidence>
<dbReference type="EMBL" id="JAATEJ010000021">
    <property type="protein sequence ID" value="NJP46347.1"/>
    <property type="molecule type" value="Genomic_DNA"/>
</dbReference>